<reference evidence="4" key="2">
    <citation type="submission" date="2025-08" db="UniProtKB">
        <authorList>
            <consortium name="Ensembl"/>
        </authorList>
    </citation>
    <scope>IDENTIFICATION</scope>
</reference>
<dbReference type="InterPro" id="IPR037337">
    <property type="entry name" value="Dip2-like_dom"/>
</dbReference>
<protein>
    <recommendedName>
        <fullName evidence="3">DMAP1-binding domain-containing protein</fullName>
    </recommendedName>
</protein>
<dbReference type="FunFam" id="3.30.300.30:FF:000003">
    <property type="entry name" value="DIP2 disco-interacting protein 2 homolog A"/>
    <property type="match status" value="1"/>
</dbReference>
<evidence type="ECO:0000256" key="1">
    <source>
        <dbReference type="ARBA" id="ARBA00007735"/>
    </source>
</evidence>
<evidence type="ECO:0000313" key="4">
    <source>
        <dbReference type="Ensembl" id="ENSSORP00005058445.1"/>
    </source>
</evidence>
<dbReference type="CDD" id="cd05905">
    <property type="entry name" value="Dip2"/>
    <property type="match status" value="2"/>
</dbReference>
<dbReference type="Proteomes" id="UP000472271">
    <property type="component" value="Chromosome 17"/>
</dbReference>
<dbReference type="PANTHER" id="PTHR22754">
    <property type="entry name" value="DISCO-INTERACTING PROTEIN 2 DIP2 -RELATED"/>
    <property type="match status" value="1"/>
</dbReference>
<accession>A0A673CVH9</accession>
<name>A0A673CVH9_9TELE</name>
<dbReference type="Gene3D" id="3.30.300.30">
    <property type="match status" value="2"/>
</dbReference>
<dbReference type="Gene3D" id="3.40.50.12780">
    <property type="entry name" value="N-terminal domain of ligase-like"/>
    <property type="match status" value="2"/>
</dbReference>
<dbReference type="Ensembl" id="ENSSORT00005059768.1">
    <property type="protein sequence ID" value="ENSSORP00005058445.1"/>
    <property type="gene ID" value="ENSSORG00005025301.1"/>
</dbReference>
<feature type="domain" description="DMAP1-binding" evidence="3">
    <location>
        <begin position="20"/>
        <end position="97"/>
    </location>
</feature>
<feature type="compositionally biased region" description="Low complexity" evidence="2">
    <location>
        <begin position="141"/>
        <end position="162"/>
    </location>
</feature>
<keyword evidence="5" id="KW-1185">Reference proteome</keyword>
<sequence length="1536" mass="167645">MNAHPVDERAPKLHHLSKCVLFVSPAGDITQKGYEKKRTKLIGAFFPQCEAAHRSAAVRCRTCQLQDVHTEAVQAALAKHKERKMAVPMPSKRRSLVVQTSMDAYTPPDGEEEDGGGGGGTSSSREGSISMEHWISRAIHGTSSTTTTTSSTASSSSSSTRSGGSGAAGGRLADVLAQHNHSAPPDVTGYTTTTDGIQVERAPGAGSTTQKQTPKYGNAELMETGDGVPVSSRVSAKIQQLVNTLKRPKRPPLREFFVDDFEELLEVQQPDPNQPKAEGAQMVAMRGEQLGVVTNWPPSLEAALQRWGTISPKAPCLTTMDTNGKPLYVLTYGKLWSRSVKVAYNLLHKLGTKQEPLVRPGDRVALVFPNNDPAAFMTAFYGCLLAEVVPVPIEVPLTRKDAGSQQIGFLLGSCGVTVALTSDACHKGLPKSPTGEIPQFKGWPKVLWFVTESKHLSKPPRDWFPHIKDANQDTAYIEYKTCKDGSVLGVTVMRIAMLTHCQALTQSCSYTEAETIVNVLDFKKDVGLWHAVLTSVMNMMHVISIPYALMKVNPLSWIQKVCQYKAKVACVKSRDMHWALVAHRDQRDVNLSSLRMLVVADGANPWSISSCDAFLNVFQTKGLKPEVICPCASSPEALTVAIRRPLEEGSTPPGRGVLSMQGLSHGVIRVDSEEKLSVLTLQDVGSVMPGAMMCVVKPEGVPQLCKTDEIGELCVCTVATGTSYYGLAGMTKNTFEVFPTSNNGAPISEFPFTRTGLLGFIGPAGLIFVAGKMDGLMVVGSRRHNADDIVATALAVEPMKFVYRGRIAVFSITVLHDERIVVVAEQRPDATEEDSFQWMSRVLQAIDGIHQVGVYCLALVTSNTLPKTPLGGIHLSETKQLFLEGALHPCNVLMCPHTCVTNLPKPRQKQPEIGPASVMVGNLVSGKRIAQASGRDLGQIEDNDQARKFLFLSEVLQWRAQSTPDHILYTLLNSRGTIASSLTCVQLHKRAEKIAGMLAERGHLQDGDHVALVYPPGIDLIVAFYGCLYAGCVPITVRPPHPQNIGTTLPTVKMIVEVSRSVCVMTTQLISKLLRSKEATAAVDFRTWPPVLDTDDLPKKKPPLLYKPSNPDMLAYLDFSVSTTGMLAGVKMSHTATSAFCRSIKLQCELYPSREVAICLDPYCGLGFVLWCLCSVYSGHQSILIPPSELEVNPALWLSAVSQYKVRDTFCSYSVMELCTKGLGLQTDALKSRGLDLSRVRTCVVVAEERPRIALTQSFSKLFKDLGLHPRAVSTSFGCRVNLAICLQGTSGPDPTTVFVDMRALRHDRVRLVERGSPHSLPLMESGKILPGVRIIIANPETKGPMGESHLGEIWVHSGHNASGYFTVYGDEALQSDHFSSRLSFGDTQTVWARTGYLGFLRRTELTDASGERHDALYVVGALEEAMELRGMRYHPIDIETSVIRTHKSITECAVFTWTNLLVVVVELDGSEQEALDLVPLVTNVVLEEHYLIVGVVVVVDIGVIPINSRGEKQRMHLRDGFLADQLDPIYVAYNM</sequence>
<comment type="similarity">
    <text evidence="1">Belongs to the DIP2 family.</text>
</comment>
<evidence type="ECO:0000259" key="3">
    <source>
        <dbReference type="SMART" id="SM01137"/>
    </source>
</evidence>
<gene>
    <name evidence="4" type="primary">dip2c</name>
</gene>
<dbReference type="SMART" id="SM01137">
    <property type="entry name" value="DMAP_binding"/>
    <property type="match status" value="1"/>
</dbReference>
<reference evidence="4" key="1">
    <citation type="submission" date="2019-06" db="EMBL/GenBank/DDBJ databases">
        <authorList>
            <consortium name="Wellcome Sanger Institute Data Sharing"/>
        </authorList>
    </citation>
    <scope>NUCLEOTIDE SEQUENCE [LARGE SCALE GENOMIC DNA]</scope>
</reference>
<dbReference type="InterPro" id="IPR025110">
    <property type="entry name" value="AMP-bd_C"/>
</dbReference>
<dbReference type="InterPro" id="IPR042099">
    <property type="entry name" value="ANL_N_sf"/>
</dbReference>
<dbReference type="InterPro" id="IPR010506">
    <property type="entry name" value="DMAP1-bd"/>
</dbReference>
<proteinExistence type="inferred from homology"/>
<organism evidence="4 5">
    <name type="scientific">Sphaeramia orbicularis</name>
    <name type="common">orbiculate cardinalfish</name>
    <dbReference type="NCBI Taxonomy" id="375764"/>
    <lineage>
        <taxon>Eukaryota</taxon>
        <taxon>Metazoa</taxon>
        <taxon>Chordata</taxon>
        <taxon>Craniata</taxon>
        <taxon>Vertebrata</taxon>
        <taxon>Euteleostomi</taxon>
        <taxon>Actinopterygii</taxon>
        <taxon>Neopterygii</taxon>
        <taxon>Teleostei</taxon>
        <taxon>Neoteleostei</taxon>
        <taxon>Acanthomorphata</taxon>
        <taxon>Gobiaria</taxon>
        <taxon>Kurtiformes</taxon>
        <taxon>Apogonoidei</taxon>
        <taxon>Apogonidae</taxon>
        <taxon>Apogoninae</taxon>
        <taxon>Sphaeramia</taxon>
    </lineage>
</organism>
<feature type="region of interest" description="Disordered" evidence="2">
    <location>
        <begin position="83"/>
        <end position="127"/>
    </location>
</feature>
<reference evidence="4" key="3">
    <citation type="submission" date="2025-09" db="UniProtKB">
        <authorList>
            <consortium name="Ensembl"/>
        </authorList>
    </citation>
    <scope>IDENTIFICATION</scope>
</reference>
<dbReference type="Pfam" id="PF23024">
    <property type="entry name" value="AMP-dom_DIP2-like"/>
    <property type="match status" value="1"/>
</dbReference>
<dbReference type="Pfam" id="PF06464">
    <property type="entry name" value="DMAP_binding"/>
    <property type="match status" value="1"/>
</dbReference>
<dbReference type="PANTHER" id="PTHR22754:SF33">
    <property type="entry name" value="DISCO-INTERACTING PROTEIN 2 HOMOLOG C"/>
    <property type="match status" value="1"/>
</dbReference>
<dbReference type="SUPFAM" id="SSF56801">
    <property type="entry name" value="Acetyl-CoA synthetase-like"/>
    <property type="match status" value="2"/>
</dbReference>
<dbReference type="InterPro" id="IPR000873">
    <property type="entry name" value="AMP-dep_synth/lig_dom"/>
</dbReference>
<dbReference type="Pfam" id="PF00501">
    <property type="entry name" value="AMP-binding"/>
    <property type="match status" value="2"/>
</dbReference>
<evidence type="ECO:0000313" key="5">
    <source>
        <dbReference type="Proteomes" id="UP000472271"/>
    </source>
</evidence>
<dbReference type="InterPro" id="IPR045851">
    <property type="entry name" value="AMP-bd_C_sf"/>
</dbReference>
<feature type="region of interest" description="Disordered" evidence="2">
    <location>
        <begin position="140"/>
        <end position="170"/>
    </location>
</feature>
<evidence type="ECO:0000256" key="2">
    <source>
        <dbReference type="SAM" id="MobiDB-lite"/>
    </source>
</evidence>
<dbReference type="FunFam" id="3.30.300.30:FF:000001">
    <property type="entry name" value="DIP2 disco-interacting protein 2 homolog C"/>
    <property type="match status" value="1"/>
</dbReference>